<dbReference type="SUPFAM" id="SSF53383">
    <property type="entry name" value="PLP-dependent transferases"/>
    <property type="match status" value="1"/>
</dbReference>
<name>A0A0P6XWG8_9CHLR</name>
<organism evidence="4 5">
    <name type="scientific">Herpetosiphon geysericola</name>
    <dbReference type="NCBI Taxonomy" id="70996"/>
    <lineage>
        <taxon>Bacteria</taxon>
        <taxon>Bacillati</taxon>
        <taxon>Chloroflexota</taxon>
        <taxon>Chloroflexia</taxon>
        <taxon>Herpetosiphonales</taxon>
        <taxon>Herpetosiphonaceae</taxon>
        <taxon>Herpetosiphon</taxon>
    </lineage>
</organism>
<keyword evidence="2 3" id="KW-0663">Pyridoxal phosphate</keyword>
<comment type="similarity">
    <text evidence="3">Belongs to the class-III pyridoxal-phosphate-dependent aminotransferase family.</text>
</comment>
<dbReference type="InterPro" id="IPR015421">
    <property type="entry name" value="PyrdxlP-dep_Trfase_major"/>
</dbReference>
<dbReference type="Pfam" id="PF00202">
    <property type="entry name" value="Aminotran_3"/>
    <property type="match status" value="1"/>
</dbReference>
<proteinExistence type="inferred from homology"/>
<dbReference type="InterPro" id="IPR015424">
    <property type="entry name" value="PyrdxlP-dep_Trfase"/>
</dbReference>
<dbReference type="Proteomes" id="UP000050277">
    <property type="component" value="Unassembled WGS sequence"/>
</dbReference>
<evidence type="ECO:0000256" key="1">
    <source>
        <dbReference type="ARBA" id="ARBA00001933"/>
    </source>
</evidence>
<comment type="cofactor">
    <cofactor evidence="1">
        <name>pyridoxal 5'-phosphate</name>
        <dbReference type="ChEBI" id="CHEBI:597326"/>
    </cofactor>
</comment>
<dbReference type="Gene3D" id="3.90.1150.10">
    <property type="entry name" value="Aspartate Aminotransferase, domain 1"/>
    <property type="match status" value="1"/>
</dbReference>
<evidence type="ECO:0000256" key="3">
    <source>
        <dbReference type="RuleBase" id="RU003560"/>
    </source>
</evidence>
<dbReference type="STRING" id="70996.SE18_08785"/>
<keyword evidence="5" id="KW-1185">Reference proteome</keyword>
<evidence type="ECO:0000313" key="4">
    <source>
        <dbReference type="EMBL" id="KPL88776.1"/>
    </source>
</evidence>
<dbReference type="PATRIC" id="fig|70996.4.peg.4308"/>
<accession>A0A0P6XWG8</accession>
<keyword evidence="4" id="KW-0032">Aminotransferase</keyword>
<dbReference type="OrthoDB" id="9807885at2"/>
<dbReference type="Gene3D" id="3.40.640.10">
    <property type="entry name" value="Type I PLP-dependent aspartate aminotransferase-like (Major domain)"/>
    <property type="match status" value="1"/>
</dbReference>
<dbReference type="PROSITE" id="PS00600">
    <property type="entry name" value="AA_TRANSFER_CLASS_3"/>
    <property type="match status" value="1"/>
</dbReference>
<sequence length="430" mass="46540">MSAAQLPKVSGEALNLSKSMELLAQAEAIVPGTTQSLMKRPEQFAYGSFPVFIDHGDGALVTDVDGNQYIDYICGLGATTLGHNHPAVVETIRKNLDKGLIHSLPTEVEVRATQALLDIIPNAEMARFFKTGADATSAAVRLARHVTKRERIITVGYNGWHDHFMYYTPGVPAGLSQYTEQVSLMAPHEKPNLIAAINKHGEQLAAVLLSMPYKHCLDAEYLNEVKAACHAVGALFVLDEVVTGFRLALGGAQEFYGVDADFVCLSKGIAAGMPLSAIAGPKKYLERLSDLQVSTTFGGEMLSLEVCYAVINVYRNTNYFAHVAKLGQRLREGVNAKTEALGVALRVCGYDAIPFFSFAPDMPTHARLMEALLGAIAKHGVILRRDVNFLTSAHTIEHIDFTVEAVAKGLQELLDRGIIESSNSKEQAAG</sequence>
<gene>
    <name evidence="4" type="ORF">SE18_08785</name>
</gene>
<evidence type="ECO:0000313" key="5">
    <source>
        <dbReference type="Proteomes" id="UP000050277"/>
    </source>
</evidence>
<dbReference type="PANTHER" id="PTHR43713:SF3">
    <property type="entry name" value="GLUTAMATE-1-SEMIALDEHYDE 2,1-AMINOMUTASE 1, CHLOROPLASTIC-RELATED"/>
    <property type="match status" value="1"/>
</dbReference>
<dbReference type="EMBL" id="LGKP01000015">
    <property type="protein sequence ID" value="KPL88776.1"/>
    <property type="molecule type" value="Genomic_DNA"/>
</dbReference>
<comment type="caution">
    <text evidence="4">The sequence shown here is derived from an EMBL/GenBank/DDBJ whole genome shotgun (WGS) entry which is preliminary data.</text>
</comment>
<reference evidence="4 5" key="1">
    <citation type="submission" date="2015-07" db="EMBL/GenBank/DDBJ databases">
        <title>Whole genome sequence of Herpetosiphon geysericola DSM 7119.</title>
        <authorList>
            <person name="Hemp J."/>
            <person name="Ward L.M."/>
            <person name="Pace L.A."/>
            <person name="Fischer W.W."/>
        </authorList>
    </citation>
    <scope>NUCLEOTIDE SEQUENCE [LARGE SCALE GENOMIC DNA]</scope>
    <source>
        <strain evidence="4 5">DSM 7119</strain>
    </source>
</reference>
<dbReference type="InterPro" id="IPR049704">
    <property type="entry name" value="Aminotrans_3_PPA_site"/>
</dbReference>
<dbReference type="InterPro" id="IPR005814">
    <property type="entry name" value="Aminotrans_3"/>
</dbReference>
<dbReference type="GO" id="GO:0030170">
    <property type="term" value="F:pyridoxal phosphate binding"/>
    <property type="evidence" value="ECO:0007669"/>
    <property type="project" value="InterPro"/>
</dbReference>
<dbReference type="PANTHER" id="PTHR43713">
    <property type="entry name" value="GLUTAMATE-1-SEMIALDEHYDE 2,1-AMINOMUTASE"/>
    <property type="match status" value="1"/>
</dbReference>
<evidence type="ECO:0000256" key="2">
    <source>
        <dbReference type="ARBA" id="ARBA00022898"/>
    </source>
</evidence>
<dbReference type="InterPro" id="IPR015422">
    <property type="entry name" value="PyrdxlP-dep_Trfase_small"/>
</dbReference>
<dbReference type="GO" id="GO:0008483">
    <property type="term" value="F:transaminase activity"/>
    <property type="evidence" value="ECO:0007669"/>
    <property type="project" value="UniProtKB-KW"/>
</dbReference>
<protein>
    <submittedName>
        <fullName evidence="4">Glutamate-1-semialdehyde aminotransferase</fullName>
    </submittedName>
</protein>
<dbReference type="AlphaFoldDB" id="A0A0P6XWG8"/>
<keyword evidence="4" id="KW-0808">Transferase</keyword>
<dbReference type="RefSeq" id="WP_054534069.1">
    <property type="nucleotide sequence ID" value="NZ_LGKP01000015.1"/>
</dbReference>